<keyword evidence="3 9" id="KW-0547">Nucleotide-binding</keyword>
<dbReference type="CDD" id="cd01428">
    <property type="entry name" value="ADK"/>
    <property type="match status" value="1"/>
</dbReference>
<dbReference type="GO" id="GO:0016776">
    <property type="term" value="F:phosphotransferase activity, phosphate group as acceptor"/>
    <property type="evidence" value="ECO:0007669"/>
    <property type="project" value="InterPro"/>
</dbReference>
<dbReference type="EMBL" id="QEAN01000274">
    <property type="protein sequence ID" value="TPX41366.1"/>
    <property type="molecule type" value="Genomic_DNA"/>
</dbReference>
<dbReference type="PANTHER" id="PTHR23359">
    <property type="entry name" value="NUCLEOTIDE KINASE"/>
    <property type="match status" value="1"/>
</dbReference>
<evidence type="ECO:0000256" key="1">
    <source>
        <dbReference type="ARBA" id="ARBA00022490"/>
    </source>
</evidence>
<dbReference type="Proteomes" id="UP000317494">
    <property type="component" value="Unassembled WGS sequence"/>
</dbReference>
<evidence type="ECO:0000256" key="7">
    <source>
        <dbReference type="ARBA" id="ARBA00023242"/>
    </source>
</evidence>
<dbReference type="HAMAP" id="MF_00235">
    <property type="entry name" value="Adenylate_kinase_Adk"/>
    <property type="match status" value="1"/>
</dbReference>
<keyword evidence="7 9" id="KW-0539">Nucleus</keyword>
<feature type="region of interest" description="NMPbind" evidence="9">
    <location>
        <begin position="55"/>
        <end position="85"/>
    </location>
</feature>
<feature type="binding site" evidence="9">
    <location>
        <begin position="83"/>
        <end position="85"/>
    </location>
    <ligand>
        <name>a ribonucleoside 5'-phosphate</name>
        <dbReference type="ChEBI" id="CHEBI:58043"/>
    </ligand>
</feature>
<reference evidence="12 13" key="1">
    <citation type="journal article" date="2019" name="Sci. Rep.">
        <title>Comparative genomics of chytrid fungi reveal insights into the obligate biotrophic and pathogenic lifestyle of Synchytrium endobioticum.</title>
        <authorList>
            <person name="van de Vossenberg B.T.L.H."/>
            <person name="Warris S."/>
            <person name="Nguyen H.D.T."/>
            <person name="van Gent-Pelzer M.P.E."/>
            <person name="Joly D.L."/>
            <person name="van de Geest H.C."/>
            <person name="Bonants P.J.M."/>
            <person name="Smith D.S."/>
            <person name="Levesque C.A."/>
            <person name="van der Lee T.A.J."/>
        </authorList>
    </citation>
    <scope>NUCLEOTIDE SEQUENCE [LARGE SCALE GENOMIC DNA]</scope>
    <source>
        <strain evidence="11 13">LEV6574</strain>
        <strain evidence="10 12">MB42</strain>
    </source>
</reference>
<dbReference type="GO" id="GO:0005634">
    <property type="term" value="C:nucleus"/>
    <property type="evidence" value="ECO:0007669"/>
    <property type="project" value="UniProtKB-SubCell"/>
</dbReference>
<accession>A0A507DHL1</accession>
<feature type="binding site" evidence="9">
    <location>
        <begin position="35"/>
        <end position="40"/>
    </location>
    <ligand>
        <name>ATP</name>
        <dbReference type="ChEBI" id="CHEBI:30616"/>
    </ligand>
</feature>
<evidence type="ECO:0000256" key="9">
    <source>
        <dbReference type="HAMAP-Rule" id="MF_03172"/>
    </source>
</evidence>
<dbReference type="GO" id="GO:0019205">
    <property type="term" value="F:nucleobase-containing compound kinase activity"/>
    <property type="evidence" value="ECO:0007669"/>
    <property type="project" value="InterPro"/>
</dbReference>
<dbReference type="GO" id="GO:0005524">
    <property type="term" value="F:ATP binding"/>
    <property type="evidence" value="ECO:0007669"/>
    <property type="project" value="UniProtKB-KW"/>
</dbReference>
<feature type="region of interest" description="LID" evidence="9">
    <location>
        <begin position="152"/>
        <end position="162"/>
    </location>
</feature>
<keyword evidence="5 9" id="KW-0067">ATP-binding</keyword>
<comment type="caution">
    <text evidence="11">The sequence shown here is derived from an EMBL/GenBank/DDBJ whole genome shotgun (WGS) entry which is preliminary data.</text>
</comment>
<dbReference type="GO" id="GO:0005737">
    <property type="term" value="C:cytoplasm"/>
    <property type="evidence" value="ECO:0007669"/>
    <property type="project" value="UniProtKB-SubCell"/>
</dbReference>
<evidence type="ECO:0000256" key="3">
    <source>
        <dbReference type="ARBA" id="ARBA00022741"/>
    </source>
</evidence>
<comment type="similarity">
    <text evidence="9">Belongs to the adenylate kinase family. UMP-CMP kinase subfamily.</text>
</comment>
<keyword evidence="1 9" id="KW-0963">Cytoplasm</keyword>
<comment type="domain">
    <text evidence="9">Consists of three domains, a large central CORE domain and two small peripheral domains, NMPbind and LID, which undergo movements during catalysis. The LID domain closes over the site of phosphoryl transfer upon ATP binding. Assembling and dissambling the active center during each catalytic cycle provides an effective means to prevent ATP hydrolysis.</text>
</comment>
<dbReference type="Gene3D" id="3.40.50.300">
    <property type="entry name" value="P-loop containing nucleotide triphosphate hydrolases"/>
    <property type="match status" value="1"/>
</dbReference>
<dbReference type="Proteomes" id="UP000320475">
    <property type="component" value="Unassembled WGS sequence"/>
</dbReference>
<evidence type="ECO:0000256" key="5">
    <source>
        <dbReference type="ARBA" id="ARBA00022840"/>
    </source>
</evidence>
<feature type="binding site" evidence="9">
    <location>
        <position position="61"/>
    </location>
    <ligand>
        <name>a ribonucleoside 5'-phosphate</name>
        <dbReference type="ChEBI" id="CHEBI:58043"/>
    </ligand>
</feature>
<gene>
    <name evidence="11" type="ORF">SeLEV6574_g00413</name>
    <name evidence="10" type="ORF">SeMB42_g05601</name>
</gene>
<evidence type="ECO:0000313" key="12">
    <source>
        <dbReference type="Proteomes" id="UP000317494"/>
    </source>
</evidence>
<dbReference type="AlphaFoldDB" id="A0A507DHL1"/>
<feature type="binding site" evidence="9">
    <location>
        <position position="159"/>
    </location>
    <ligand>
        <name>a ribonucleoside 5'-phosphate</name>
        <dbReference type="ChEBI" id="CHEBI:58043"/>
    </ligand>
</feature>
<dbReference type="EC" id="2.7.4.14" evidence="9"/>
<dbReference type="FunFam" id="3.40.50.300:FF:000315">
    <property type="entry name" value="Adenylate kinase 1"/>
    <property type="match status" value="1"/>
</dbReference>
<name>A0A507DHL1_9FUNG</name>
<keyword evidence="2 9" id="KW-0808">Transferase</keyword>
<dbReference type="GO" id="GO:0006207">
    <property type="term" value="P:'de novo' pyrimidine nucleobase biosynthetic process"/>
    <property type="evidence" value="ECO:0007669"/>
    <property type="project" value="InterPro"/>
</dbReference>
<dbReference type="PRINTS" id="PR00094">
    <property type="entry name" value="ADENYLTKNASE"/>
</dbReference>
<keyword evidence="6 9" id="KW-0665">Pyrimidine biosynthesis</keyword>
<organism evidence="11 13">
    <name type="scientific">Synchytrium endobioticum</name>
    <dbReference type="NCBI Taxonomy" id="286115"/>
    <lineage>
        <taxon>Eukaryota</taxon>
        <taxon>Fungi</taxon>
        <taxon>Fungi incertae sedis</taxon>
        <taxon>Chytridiomycota</taxon>
        <taxon>Chytridiomycota incertae sedis</taxon>
        <taxon>Chytridiomycetes</taxon>
        <taxon>Synchytriales</taxon>
        <taxon>Synchytriaceae</taxon>
        <taxon>Synchytrium</taxon>
    </lineage>
</organism>
<dbReference type="InterPro" id="IPR033690">
    <property type="entry name" value="Adenylat_kinase_CS"/>
</dbReference>
<dbReference type="EMBL" id="QEAM01000007">
    <property type="protein sequence ID" value="TPX51172.1"/>
    <property type="molecule type" value="Genomic_DNA"/>
</dbReference>
<dbReference type="GO" id="GO:0009123">
    <property type="term" value="P:nucleoside monophosphate metabolic process"/>
    <property type="evidence" value="ECO:0007669"/>
    <property type="project" value="UniProtKB-ARBA"/>
</dbReference>
<feature type="binding site" evidence="9">
    <location>
        <begin position="115"/>
        <end position="118"/>
    </location>
    <ligand>
        <name>a ribonucleoside 5'-phosphate</name>
        <dbReference type="ChEBI" id="CHEBI:58043"/>
    </ligand>
</feature>
<dbReference type="SUPFAM" id="SSF52540">
    <property type="entry name" value="P-loop containing nucleoside triphosphate hydrolases"/>
    <property type="match status" value="1"/>
</dbReference>
<evidence type="ECO:0000256" key="6">
    <source>
        <dbReference type="ARBA" id="ARBA00022975"/>
    </source>
</evidence>
<dbReference type="GO" id="GO:0006221">
    <property type="term" value="P:pyrimidine nucleotide biosynthetic process"/>
    <property type="evidence" value="ECO:0007669"/>
    <property type="project" value="UniProtKB-UniRule"/>
</dbReference>
<dbReference type="HAMAP" id="MF_03172">
    <property type="entry name" value="Adenylate_kinase_UMP_CMP_kin"/>
    <property type="match status" value="1"/>
</dbReference>
<evidence type="ECO:0000313" key="10">
    <source>
        <dbReference type="EMBL" id="TPX41366.1"/>
    </source>
</evidence>
<evidence type="ECO:0000256" key="2">
    <source>
        <dbReference type="ARBA" id="ARBA00022679"/>
    </source>
</evidence>
<comment type="subcellular location">
    <subcellularLocation>
        <location evidence="9">Cytoplasm</location>
    </subcellularLocation>
    <subcellularLocation>
        <location evidence="9">Nucleus</location>
    </subcellularLocation>
    <text evidence="9">Predominantly cytoplasmic.</text>
</comment>
<dbReference type="PROSITE" id="PS00113">
    <property type="entry name" value="ADENYLATE_KINASE"/>
    <property type="match status" value="1"/>
</dbReference>
<comment type="cofactor">
    <cofactor evidence="9">
        <name>Mg(2+)</name>
        <dbReference type="ChEBI" id="CHEBI:18420"/>
    </cofactor>
    <text evidence="9">Binds 1 Mg(2+) ion per monomer.</text>
</comment>
<protein>
    <recommendedName>
        <fullName evidence="9">Uridylate kinase</fullName>
        <shortName evidence="9">UK</shortName>
        <ecNumber evidence="9">2.7.4.14</ecNumber>
    </recommendedName>
    <alternativeName>
        <fullName evidence="9">ATP:UMP phosphotransferase</fullName>
    </alternativeName>
    <alternativeName>
        <fullName evidence="9">Deoxycytidylate kinase</fullName>
        <shortName evidence="9">CK</shortName>
        <shortName evidence="9">dCMP kinase</shortName>
    </alternativeName>
    <alternativeName>
        <fullName evidence="9">Uridine monophosphate kinase</fullName>
        <shortName evidence="9">UMP kinase</shortName>
        <shortName evidence="9">UMPK</shortName>
    </alternativeName>
</protein>
<evidence type="ECO:0000313" key="11">
    <source>
        <dbReference type="EMBL" id="TPX51172.1"/>
    </source>
</evidence>
<dbReference type="InterPro" id="IPR006266">
    <property type="entry name" value="UMP_CMP_kinase"/>
</dbReference>
<proteinExistence type="inferred from homology"/>
<dbReference type="STRING" id="286115.A0A507DHL1"/>
<comment type="subunit">
    <text evidence="9">Monomer.</text>
</comment>
<dbReference type="VEuPathDB" id="FungiDB:SeMB42_g05601"/>
<evidence type="ECO:0000256" key="8">
    <source>
        <dbReference type="ARBA" id="ARBA00048116"/>
    </source>
</evidence>
<evidence type="ECO:0000313" key="13">
    <source>
        <dbReference type="Proteomes" id="UP000320475"/>
    </source>
</evidence>
<feature type="binding site" evidence="9">
    <location>
        <position position="199"/>
    </location>
    <ligand>
        <name>ATP</name>
        <dbReference type="ChEBI" id="CHEBI:30616"/>
    </ligand>
</feature>
<comment type="catalytic activity">
    <reaction evidence="8 9">
        <text>UMP + ATP = UDP + ADP</text>
        <dbReference type="Rhea" id="RHEA:24400"/>
        <dbReference type="ChEBI" id="CHEBI:30616"/>
        <dbReference type="ChEBI" id="CHEBI:57865"/>
        <dbReference type="ChEBI" id="CHEBI:58223"/>
        <dbReference type="ChEBI" id="CHEBI:456216"/>
        <dbReference type="EC" id="2.7.4.14"/>
    </reaction>
</comment>
<dbReference type="InterPro" id="IPR000850">
    <property type="entry name" value="Adenylat/UMP-CMP_kin"/>
</dbReference>
<feature type="binding site" evidence="9">
    <location>
        <position position="170"/>
    </location>
    <ligand>
        <name>a ribonucleoside 5'-phosphate</name>
        <dbReference type="ChEBI" id="CHEBI:58043"/>
    </ligand>
</feature>
<dbReference type="NCBIfam" id="TIGR01359">
    <property type="entry name" value="UMP_CMP_kin_fam"/>
    <property type="match status" value="1"/>
</dbReference>
<feature type="binding site" evidence="9">
    <location>
        <position position="153"/>
    </location>
    <ligand>
        <name>ATP</name>
        <dbReference type="ChEBI" id="CHEBI:30616"/>
    </ligand>
</feature>
<keyword evidence="4 9" id="KW-0418">Kinase</keyword>
<feature type="binding site" evidence="9">
    <location>
        <position position="122"/>
    </location>
    <ligand>
        <name>a ribonucleoside 5'-phosphate</name>
        <dbReference type="ChEBI" id="CHEBI:58043"/>
    </ligand>
</feature>
<dbReference type="OrthoDB" id="442176at2759"/>
<dbReference type="InterPro" id="IPR027417">
    <property type="entry name" value="P-loop_NTPase"/>
</dbReference>
<comment type="function">
    <text evidence="9">Catalyzes the phosphorylation of pyrimidine nucleoside monophosphates at the expense of ATP. Plays an important role in de novo pyrimidine nucleotide biosynthesis. Has preference for UMP and dUMP as phosphate acceptors, but can also use CMP, dCMP and AMP.</text>
</comment>
<keyword evidence="12" id="KW-1185">Reference proteome</keyword>
<evidence type="ECO:0000256" key="4">
    <source>
        <dbReference type="ARBA" id="ARBA00022777"/>
    </source>
</evidence>
<sequence length="227" mass="25422">MADVGSMDGEALSVFRSFASQPDGTVVVFVLGGPGAGKGTQCTRLVRNFGFVHLSAGDLLREERLRPGSQYGDLINNYIRDGKIVPSHITIGLLYNAMEAAHKGASKTSRFLIDGFPRALEQAVLFEEHICKPKHVLFLKCSEKVMFERLLKRADTSGRVDDNLESIKKRFLTFQETSYPVVEHYRLEKDMVTTVNCEREVDPIYVDVKAAILKILEEKEPQVMDAL</sequence>
<dbReference type="Pfam" id="PF00406">
    <property type="entry name" value="ADK"/>
    <property type="match status" value="1"/>
</dbReference>